<dbReference type="PROSITE" id="PS51257">
    <property type="entry name" value="PROKAR_LIPOPROTEIN"/>
    <property type="match status" value="1"/>
</dbReference>
<proteinExistence type="predicted"/>
<dbReference type="Proteomes" id="UP000002208">
    <property type="component" value="Plasmid 3"/>
</dbReference>
<accession>C1D455</accession>
<evidence type="ECO:0000313" key="3">
    <source>
        <dbReference type="Proteomes" id="UP000002208"/>
    </source>
</evidence>
<dbReference type="EMBL" id="CP001117">
    <property type="protein sequence ID" value="ACO47936.1"/>
    <property type="molecule type" value="Genomic_DNA"/>
</dbReference>
<evidence type="ECO:0000313" key="2">
    <source>
        <dbReference type="EMBL" id="ACO47936.1"/>
    </source>
</evidence>
<dbReference type="HOGENOM" id="CLU_1683676_0_0_0"/>
<protein>
    <recommendedName>
        <fullName evidence="4">Lipoprotein</fullName>
    </recommendedName>
</protein>
<evidence type="ECO:0008006" key="4">
    <source>
        <dbReference type="Google" id="ProtNLM"/>
    </source>
</evidence>
<dbReference type="AlphaFoldDB" id="C1D455"/>
<keyword evidence="2" id="KW-0614">Plasmid</keyword>
<evidence type="ECO:0000256" key="1">
    <source>
        <dbReference type="SAM" id="SignalP"/>
    </source>
</evidence>
<keyword evidence="3" id="KW-1185">Reference proteome</keyword>
<name>C1D455_DEIDV</name>
<feature type="chain" id="PRO_5002908238" description="Lipoprotein" evidence="1">
    <location>
        <begin position="19"/>
        <end position="156"/>
    </location>
</feature>
<reference evidence="2 3" key="1">
    <citation type="journal article" date="2009" name="PLoS Genet.">
        <title>Alliance of proteomics and genomics to unravel the specificities of Sahara bacterium Deinococcus deserti.</title>
        <authorList>
            <person name="de Groot A."/>
            <person name="Dulermo R."/>
            <person name="Ortet P."/>
            <person name="Blanchard L."/>
            <person name="Guerin P."/>
            <person name="Fernandez B."/>
            <person name="Vacherie B."/>
            <person name="Dossat C."/>
            <person name="Jolivet E."/>
            <person name="Siguier P."/>
            <person name="Chandler M."/>
            <person name="Barakat M."/>
            <person name="Dedieu A."/>
            <person name="Barbe V."/>
            <person name="Heulin T."/>
            <person name="Sommer S."/>
            <person name="Achouak W."/>
            <person name="Armengaud J."/>
        </authorList>
    </citation>
    <scope>NUCLEOTIDE SEQUENCE [LARGE SCALE GENOMIC DNA]</scope>
    <source>
        <strain evidence="3">DSM 17065 / CIP 109153 / LMG 22923 / VCD115</strain>
        <plasmid evidence="3">pDeide3</plasmid>
    </source>
</reference>
<sequence length="156" mass="16547">MFRPLPLAVLALAGVACAAAPPVKFTLATPPGTKSLVMVTHPALALKYNVTAGPGSTDPKAEFTFEVNPDGCLGYEYFARPGFGSFYGRKDLCGFSPKTFKIKVVNAAPKLGQWTVVAYLTNARGQSVPLQLLASVTPWSSAARPTVKQITPPLRP</sequence>
<geneLocation type="plasmid" evidence="3">
    <name>pDeide3</name>
</geneLocation>
<feature type="signal peptide" evidence="1">
    <location>
        <begin position="1"/>
        <end position="18"/>
    </location>
</feature>
<gene>
    <name evidence="2" type="ordered locus">Deide_3p00271</name>
</gene>
<dbReference type="RefSeq" id="WP_012694810.1">
    <property type="nucleotide sequence ID" value="NC_012528.1"/>
</dbReference>
<keyword evidence="1" id="KW-0732">Signal</keyword>
<organism evidence="2 3">
    <name type="scientific">Deinococcus deserti (strain DSM 17065 / CIP 109153 / LMG 22923 / VCD115)</name>
    <dbReference type="NCBI Taxonomy" id="546414"/>
    <lineage>
        <taxon>Bacteria</taxon>
        <taxon>Thermotogati</taxon>
        <taxon>Deinococcota</taxon>
        <taxon>Deinococci</taxon>
        <taxon>Deinococcales</taxon>
        <taxon>Deinococcaceae</taxon>
        <taxon>Deinococcus</taxon>
    </lineage>
</organism>
<dbReference type="KEGG" id="ddr:Deide_3p00271"/>